<keyword evidence="1" id="KW-0812">Transmembrane</keyword>
<reference evidence="2 3" key="1">
    <citation type="submission" date="2014-02" db="EMBL/GenBank/DDBJ databases">
        <title>Vibrio fortis Dalian14 Genome Sequencing.</title>
        <authorList>
            <person name="Wang Y."/>
            <person name="Song L."/>
            <person name="Liu G."/>
            <person name="Ding J."/>
        </authorList>
    </citation>
    <scope>NUCLEOTIDE SEQUENCE [LARGE SCALE GENOMIC DNA]</scope>
    <source>
        <strain evidence="2 3">Dalian14</strain>
    </source>
</reference>
<dbReference type="EMBL" id="JFFR01000009">
    <property type="protein sequence ID" value="KDN29425.1"/>
    <property type="molecule type" value="Genomic_DNA"/>
</dbReference>
<dbReference type="AlphaFoldDB" id="A0A066UQQ9"/>
<dbReference type="Proteomes" id="UP000027219">
    <property type="component" value="Unassembled WGS sequence"/>
</dbReference>
<keyword evidence="3" id="KW-1185">Reference proteome</keyword>
<keyword evidence="1" id="KW-1133">Transmembrane helix</keyword>
<sequence length="95" mass="10943">MGCNGLFVSLSDITQRINEGKSSSFLSNFCAMVYVRLLPITFPFLIFIVMRITEFNKFGNVPEIYRYYPSQGHKPDVFLSMNMHQNIGLLSVFYS</sequence>
<gene>
    <name evidence="2" type="ORF">VFDL14_14410</name>
</gene>
<feature type="transmembrane region" description="Helical" evidence="1">
    <location>
        <begin position="25"/>
        <end position="49"/>
    </location>
</feature>
<evidence type="ECO:0000313" key="3">
    <source>
        <dbReference type="Proteomes" id="UP000027219"/>
    </source>
</evidence>
<proteinExistence type="predicted"/>
<dbReference type="STRING" id="212667.VFDL14_14410"/>
<keyword evidence="1" id="KW-0472">Membrane</keyword>
<name>A0A066UQQ9_9VIBR</name>
<protein>
    <submittedName>
        <fullName evidence="2">Uncharacterized protein</fullName>
    </submittedName>
</protein>
<organism evidence="2 3">
    <name type="scientific">Vibrio fortis</name>
    <dbReference type="NCBI Taxonomy" id="212667"/>
    <lineage>
        <taxon>Bacteria</taxon>
        <taxon>Pseudomonadati</taxon>
        <taxon>Pseudomonadota</taxon>
        <taxon>Gammaproteobacteria</taxon>
        <taxon>Vibrionales</taxon>
        <taxon>Vibrionaceae</taxon>
        <taxon>Vibrio</taxon>
    </lineage>
</organism>
<evidence type="ECO:0000256" key="1">
    <source>
        <dbReference type="SAM" id="Phobius"/>
    </source>
</evidence>
<evidence type="ECO:0000313" key="2">
    <source>
        <dbReference type="EMBL" id="KDN29425.1"/>
    </source>
</evidence>
<comment type="caution">
    <text evidence="2">The sequence shown here is derived from an EMBL/GenBank/DDBJ whole genome shotgun (WGS) entry which is preliminary data.</text>
</comment>
<accession>A0A066UQQ9</accession>